<evidence type="ECO:0000256" key="4">
    <source>
        <dbReference type="PROSITE-ProRule" id="PRU00335"/>
    </source>
</evidence>
<dbReference type="PROSITE" id="PS50977">
    <property type="entry name" value="HTH_TETR_2"/>
    <property type="match status" value="1"/>
</dbReference>
<dbReference type="InterPro" id="IPR025996">
    <property type="entry name" value="MT1864/Rv1816-like_C"/>
</dbReference>
<dbReference type="InterPro" id="IPR009057">
    <property type="entry name" value="Homeodomain-like_sf"/>
</dbReference>
<dbReference type="EMBL" id="CP108313">
    <property type="protein sequence ID" value="WTW67998.1"/>
    <property type="molecule type" value="Genomic_DNA"/>
</dbReference>
<feature type="DNA-binding region" description="H-T-H motif" evidence="4">
    <location>
        <begin position="28"/>
        <end position="47"/>
    </location>
</feature>
<dbReference type="SUPFAM" id="SSF46689">
    <property type="entry name" value="Homeodomain-like"/>
    <property type="match status" value="1"/>
</dbReference>
<dbReference type="Pfam" id="PF00440">
    <property type="entry name" value="TetR_N"/>
    <property type="match status" value="1"/>
</dbReference>
<dbReference type="AlphaFoldDB" id="A0AAU2VM44"/>
<gene>
    <name evidence="6" type="ORF">OG398_06810</name>
</gene>
<feature type="domain" description="HTH tetR-type" evidence="5">
    <location>
        <begin position="5"/>
        <end position="65"/>
    </location>
</feature>
<dbReference type="GO" id="GO:0003677">
    <property type="term" value="F:DNA binding"/>
    <property type="evidence" value="ECO:0007669"/>
    <property type="project" value="UniProtKB-UniRule"/>
</dbReference>
<dbReference type="SUPFAM" id="SSF48498">
    <property type="entry name" value="Tetracyclin repressor-like, C-terminal domain"/>
    <property type="match status" value="1"/>
</dbReference>
<sequence>MPRASLSADAVVALALETVDEKGASALTLSAVASRAGVATPSLYKHVRGLTELRVLVSTRIMNDMADAAGQAVLGRSADEAVRALMEAWRTYARRHPHRYAAMLQTPEPGSAEAGERLLGIILAALRSYGLTDSAAIHMTRCLRAAVHGFAVLETGGAFGLPESLDESYDLLIRIMIAGARTAPPA</sequence>
<evidence type="ECO:0000256" key="1">
    <source>
        <dbReference type="ARBA" id="ARBA00023015"/>
    </source>
</evidence>
<protein>
    <submittedName>
        <fullName evidence="6">WHG domain-containing protein</fullName>
    </submittedName>
</protein>
<name>A0AAU2VM44_9ACTN</name>
<keyword evidence="2 4" id="KW-0238">DNA-binding</keyword>
<dbReference type="Gene3D" id="1.10.357.10">
    <property type="entry name" value="Tetracycline Repressor, domain 2"/>
    <property type="match status" value="1"/>
</dbReference>
<proteinExistence type="predicted"/>
<keyword evidence="3" id="KW-0804">Transcription</keyword>
<evidence type="ECO:0000256" key="2">
    <source>
        <dbReference type="ARBA" id="ARBA00023125"/>
    </source>
</evidence>
<accession>A0AAU2VM44</accession>
<dbReference type="InterPro" id="IPR001647">
    <property type="entry name" value="HTH_TetR"/>
</dbReference>
<evidence type="ECO:0000313" key="6">
    <source>
        <dbReference type="EMBL" id="WTW67998.1"/>
    </source>
</evidence>
<dbReference type="Pfam" id="PF13305">
    <property type="entry name" value="TetR_C_33"/>
    <property type="match status" value="1"/>
</dbReference>
<organism evidence="6">
    <name type="scientific">Streptomyces sp. NBC_00008</name>
    <dbReference type="NCBI Taxonomy" id="2903610"/>
    <lineage>
        <taxon>Bacteria</taxon>
        <taxon>Bacillati</taxon>
        <taxon>Actinomycetota</taxon>
        <taxon>Actinomycetes</taxon>
        <taxon>Kitasatosporales</taxon>
        <taxon>Streptomycetaceae</taxon>
        <taxon>Streptomyces</taxon>
    </lineage>
</organism>
<dbReference type="Gene3D" id="1.10.10.60">
    <property type="entry name" value="Homeodomain-like"/>
    <property type="match status" value="1"/>
</dbReference>
<evidence type="ECO:0000259" key="5">
    <source>
        <dbReference type="PROSITE" id="PS50977"/>
    </source>
</evidence>
<dbReference type="InterPro" id="IPR036271">
    <property type="entry name" value="Tet_transcr_reg_TetR-rel_C_sf"/>
</dbReference>
<evidence type="ECO:0000256" key="3">
    <source>
        <dbReference type="ARBA" id="ARBA00023163"/>
    </source>
</evidence>
<reference evidence="6" key="1">
    <citation type="submission" date="2022-10" db="EMBL/GenBank/DDBJ databases">
        <title>The complete genomes of actinobacterial strains from the NBC collection.</title>
        <authorList>
            <person name="Joergensen T.S."/>
            <person name="Alvarez Arevalo M."/>
            <person name="Sterndorff E.B."/>
            <person name="Faurdal D."/>
            <person name="Vuksanovic O."/>
            <person name="Mourched A.-S."/>
            <person name="Charusanti P."/>
            <person name="Shaw S."/>
            <person name="Blin K."/>
            <person name="Weber T."/>
        </authorList>
    </citation>
    <scope>NUCLEOTIDE SEQUENCE</scope>
    <source>
        <strain evidence="6">NBC_00008</strain>
    </source>
</reference>
<keyword evidence="1" id="KW-0805">Transcription regulation</keyword>